<gene>
    <name evidence="2" type="ORF">JVW63_01205</name>
</gene>
<keyword evidence="3" id="KW-1185">Reference proteome</keyword>
<feature type="transmembrane region" description="Helical" evidence="1">
    <location>
        <begin position="70"/>
        <end position="89"/>
    </location>
</feature>
<dbReference type="Proteomes" id="UP000705983">
    <property type="component" value="Unassembled WGS sequence"/>
</dbReference>
<keyword evidence="1" id="KW-0472">Membrane</keyword>
<evidence type="ECO:0000313" key="3">
    <source>
        <dbReference type="Proteomes" id="UP000705983"/>
    </source>
</evidence>
<feature type="transmembrane region" description="Helical" evidence="1">
    <location>
        <begin position="6"/>
        <end position="25"/>
    </location>
</feature>
<proteinExistence type="predicted"/>
<protein>
    <submittedName>
        <fullName evidence="2">Uncharacterized protein</fullName>
    </submittedName>
</protein>
<keyword evidence="1" id="KW-0812">Transmembrane</keyword>
<evidence type="ECO:0000256" key="1">
    <source>
        <dbReference type="SAM" id="Phobius"/>
    </source>
</evidence>
<comment type="caution">
    <text evidence="2">The sequence shown here is derived from an EMBL/GenBank/DDBJ whole genome shotgun (WGS) entry which is preliminary data.</text>
</comment>
<name>A0ABS2TGC4_9ACTO</name>
<organism evidence="2 3">
    <name type="scientific">Flaviflexus equikiangi</name>
    <dbReference type="NCBI Taxonomy" id="2758573"/>
    <lineage>
        <taxon>Bacteria</taxon>
        <taxon>Bacillati</taxon>
        <taxon>Actinomycetota</taxon>
        <taxon>Actinomycetes</taxon>
        <taxon>Actinomycetales</taxon>
        <taxon>Actinomycetaceae</taxon>
        <taxon>Flaviflexus</taxon>
    </lineage>
</organism>
<accession>A0ABS2TGC4</accession>
<evidence type="ECO:0000313" key="2">
    <source>
        <dbReference type="EMBL" id="MBM9432329.1"/>
    </source>
</evidence>
<reference evidence="3" key="1">
    <citation type="submission" date="2021-02" db="EMBL/GenBank/DDBJ databases">
        <title>Leucobacter sp. CX169.</title>
        <authorList>
            <person name="Cheng Y."/>
        </authorList>
    </citation>
    <scope>NUCLEOTIDE SEQUENCE [LARGE SCALE GENOMIC DNA]</scope>
    <source>
        <strain evidence="3">JY899</strain>
    </source>
</reference>
<sequence>MMIPVHVRAFLWTGCGLVTIIWAWAKHWQWVAVVAAVVMPLERLISYLWSTLHWLIPGPPGGTAWSLVDAGRWASLVALIVVIAGWVEWDRAGGDADDS</sequence>
<dbReference type="EMBL" id="JAFFJS010000001">
    <property type="protein sequence ID" value="MBM9432329.1"/>
    <property type="molecule type" value="Genomic_DNA"/>
</dbReference>
<keyword evidence="1" id="KW-1133">Transmembrane helix</keyword>
<dbReference type="RefSeq" id="WP_187995904.1">
    <property type="nucleotide sequence ID" value="NZ_JACEXG010000001.1"/>
</dbReference>